<protein>
    <submittedName>
        <fullName evidence="2">Uncharacterized protein</fullName>
    </submittedName>
</protein>
<keyword evidence="3" id="KW-1185">Reference proteome</keyword>
<comment type="caution">
    <text evidence="2">The sequence shown here is derived from an EMBL/GenBank/DDBJ whole genome shotgun (WGS) entry which is preliminary data.</text>
</comment>
<name>A0A7C8M803_9PLEO</name>
<accession>A0A7C8M803</accession>
<gene>
    <name evidence="2" type="ORF">BDV95DRAFT_569137</name>
</gene>
<proteinExistence type="predicted"/>
<feature type="signal peptide" evidence="1">
    <location>
        <begin position="1"/>
        <end position="19"/>
    </location>
</feature>
<dbReference type="EMBL" id="JAADJZ010000008">
    <property type="protein sequence ID" value="KAF2873220.1"/>
    <property type="molecule type" value="Genomic_DNA"/>
</dbReference>
<dbReference type="Proteomes" id="UP000481861">
    <property type="component" value="Unassembled WGS sequence"/>
</dbReference>
<evidence type="ECO:0000256" key="1">
    <source>
        <dbReference type="SAM" id="SignalP"/>
    </source>
</evidence>
<evidence type="ECO:0000313" key="2">
    <source>
        <dbReference type="EMBL" id="KAF2873220.1"/>
    </source>
</evidence>
<organism evidence="2 3">
    <name type="scientific">Massariosphaeria phaeospora</name>
    <dbReference type="NCBI Taxonomy" id="100035"/>
    <lineage>
        <taxon>Eukaryota</taxon>
        <taxon>Fungi</taxon>
        <taxon>Dikarya</taxon>
        <taxon>Ascomycota</taxon>
        <taxon>Pezizomycotina</taxon>
        <taxon>Dothideomycetes</taxon>
        <taxon>Pleosporomycetidae</taxon>
        <taxon>Pleosporales</taxon>
        <taxon>Pleosporales incertae sedis</taxon>
        <taxon>Massariosphaeria</taxon>
    </lineage>
</organism>
<sequence length="85" mass="10037">MLVKVIAIVIVQLVASIAADPRQHPKDYYPETCKEGQQRCDWSGEYIEMCHRLKKHRYGWWRIGKCESGDCRENNGPHCSNIRWF</sequence>
<evidence type="ECO:0000313" key="3">
    <source>
        <dbReference type="Proteomes" id="UP000481861"/>
    </source>
</evidence>
<feature type="chain" id="PRO_5028808453" evidence="1">
    <location>
        <begin position="20"/>
        <end position="85"/>
    </location>
</feature>
<reference evidence="2 3" key="1">
    <citation type="submission" date="2020-01" db="EMBL/GenBank/DDBJ databases">
        <authorList>
            <consortium name="DOE Joint Genome Institute"/>
            <person name="Haridas S."/>
            <person name="Albert R."/>
            <person name="Binder M."/>
            <person name="Bloem J."/>
            <person name="Labutti K."/>
            <person name="Salamov A."/>
            <person name="Andreopoulos B."/>
            <person name="Baker S.E."/>
            <person name="Barry K."/>
            <person name="Bills G."/>
            <person name="Bluhm B.H."/>
            <person name="Cannon C."/>
            <person name="Castanera R."/>
            <person name="Culley D.E."/>
            <person name="Daum C."/>
            <person name="Ezra D."/>
            <person name="Gonzalez J.B."/>
            <person name="Henrissat B."/>
            <person name="Kuo A."/>
            <person name="Liang C."/>
            <person name="Lipzen A."/>
            <person name="Lutzoni F."/>
            <person name="Magnuson J."/>
            <person name="Mondo S."/>
            <person name="Nolan M."/>
            <person name="Ohm R."/>
            <person name="Pangilinan J."/>
            <person name="Park H.-J.H."/>
            <person name="Ramirez L."/>
            <person name="Alfaro M."/>
            <person name="Sun H."/>
            <person name="Tritt A."/>
            <person name="Yoshinaga Y."/>
            <person name="Zwiers L.-H.L."/>
            <person name="Turgeon B.G."/>
            <person name="Goodwin S.B."/>
            <person name="Spatafora J.W."/>
            <person name="Crous P.W."/>
            <person name="Grigoriev I.V."/>
        </authorList>
    </citation>
    <scope>NUCLEOTIDE SEQUENCE [LARGE SCALE GENOMIC DNA]</scope>
    <source>
        <strain evidence="2 3">CBS 611.86</strain>
    </source>
</reference>
<keyword evidence="1" id="KW-0732">Signal</keyword>
<dbReference type="AlphaFoldDB" id="A0A7C8M803"/>